<organism evidence="2 3">
    <name type="scientific">Candidatus Mesenet longicola</name>
    <dbReference type="NCBI Taxonomy" id="1892558"/>
    <lineage>
        <taxon>Bacteria</taxon>
        <taxon>Pseudomonadati</taxon>
        <taxon>Pseudomonadota</taxon>
        <taxon>Alphaproteobacteria</taxon>
        <taxon>Rickettsiales</taxon>
        <taxon>Anaplasmataceae</taxon>
        <taxon>Candidatus Mesenet</taxon>
    </lineage>
</organism>
<dbReference type="Proteomes" id="UP000637906">
    <property type="component" value="Unassembled WGS sequence"/>
</dbReference>
<protein>
    <recommendedName>
        <fullName evidence="1">DUF4815 domain-containing protein</fullName>
    </recommendedName>
</protein>
<keyword evidence="3" id="KW-1185">Reference proteome</keyword>
<name>A0A8J3MPH3_9RICK</name>
<gene>
    <name evidence="2" type="ORF">sL5_09080</name>
</gene>
<dbReference type="EMBL" id="BNGU01000047">
    <property type="protein sequence ID" value="GHM59915.1"/>
    <property type="molecule type" value="Genomic_DNA"/>
</dbReference>
<evidence type="ECO:0000313" key="3">
    <source>
        <dbReference type="Proteomes" id="UP000637906"/>
    </source>
</evidence>
<dbReference type="InterPro" id="IPR032096">
    <property type="entry name" value="DUF4815"/>
</dbReference>
<reference evidence="2 3" key="1">
    <citation type="journal article" date="2021" name="Microb. Ecol.">
        <title>Candidatus Mesenet longicola: Novel Endosymbionts of Brontispa longissima that Induce Cytoplasmic Incompatibility.</title>
        <authorList>
            <person name="Takano S."/>
            <person name="Gotoh Y."/>
            <person name="Hayashi T."/>
        </authorList>
    </citation>
    <scope>NUCLEOTIDE SEQUENCE [LARGE SCALE GENOMIC DNA]</scope>
    <source>
        <strain evidence="2">L5</strain>
    </source>
</reference>
<comment type="caution">
    <text evidence="2">The sequence shown here is derived from an EMBL/GenBank/DDBJ whole genome shotgun (WGS) entry which is preliminary data.</text>
</comment>
<dbReference type="AlphaFoldDB" id="A0A8J3MPH3"/>
<feature type="domain" description="DUF4815" evidence="1">
    <location>
        <begin position="6"/>
        <end position="342"/>
    </location>
</feature>
<sequence>MTLNSYYNRFNPENRYERSLFLAGRGLQSAELNEIQDYALFKLKGIGDAIFSDGDIISGANCIIDEETGNVTLELGKIYLRGSVRIVEAAEFIIPLNTTVRIGIYYTESTVTELEDVSLRDPAVGTRNYQEVGAARLKSTITWGYQAEGITQSSTLEFYPIYHIENGILIQHSPPPQANIVTTALARYDREANGSYVVNGLEVIFLARENKDGKKQQVFMISEGKAHVDGYEIELPHSLRVYFGEDPDIKAVASEPHTFQPDSKKVMELVLNDSPITEIKKVDITVQKTITMTHGSYSGAVDPIPDSAVLEIIQIKQGDTVYENAVDYKLHAGDVDWSLPGKTR</sequence>
<dbReference type="Pfam" id="PF16075">
    <property type="entry name" value="DUF4815"/>
    <property type="match status" value="1"/>
</dbReference>
<proteinExistence type="predicted"/>
<accession>A0A8J3MPH3</accession>
<evidence type="ECO:0000313" key="2">
    <source>
        <dbReference type="EMBL" id="GHM59915.1"/>
    </source>
</evidence>
<evidence type="ECO:0000259" key="1">
    <source>
        <dbReference type="Pfam" id="PF16075"/>
    </source>
</evidence>